<dbReference type="PATRIC" id="fig|1237085.11.peg.8"/>
<name>K0IGM3_NITGG</name>
<dbReference type="STRING" id="1237085.Ngar_c00070"/>
<dbReference type="Gene3D" id="3.30.70.1230">
    <property type="entry name" value="Nucleotide cyclase"/>
    <property type="match status" value="1"/>
</dbReference>
<dbReference type="AlphaFoldDB" id="K0IGM3"/>
<dbReference type="Proteomes" id="UP000008037">
    <property type="component" value="Chromosome"/>
</dbReference>
<organism evidence="2 3">
    <name type="scientific">Nitrososphaera gargensis (strain Ga9.2)</name>
    <dbReference type="NCBI Taxonomy" id="1237085"/>
    <lineage>
        <taxon>Archaea</taxon>
        <taxon>Nitrososphaerota</taxon>
        <taxon>Nitrososphaeria</taxon>
        <taxon>Nitrososphaerales</taxon>
        <taxon>Nitrososphaeraceae</taxon>
        <taxon>Nitrososphaera</taxon>
    </lineage>
</organism>
<accession>K0IGM3</accession>
<dbReference type="InterPro" id="IPR001054">
    <property type="entry name" value="A/G_cyclase"/>
</dbReference>
<sequence>MAESQQQTIINLYNSGIPPDIIALQLDISQEEVDRVIASAEKSRPTETTTLASFYLDAVVDLDKAIKMAQERVWKALKVESRFDLSTEETQEILSKLAKSKATFVILHIDLVGSTRLSSSLPADRLAAIIQAFTQEMSITIAAYGGYVLKYVGDAILAFFLANDDTYLPCVNAVNCARSMIKIIRDGINPILNQYDYPEISVRVGIDLGENVVVQYGWDTHTVDGKKVRSPHYDILGYTINIATKMTTLAKPDQIVIGQMVYDVLDDRQKSTFHPLRISPEVWNYVSDYSHGIYPLYGTA</sequence>
<dbReference type="SMART" id="SM00044">
    <property type="entry name" value="CYCc"/>
    <property type="match status" value="1"/>
</dbReference>
<evidence type="ECO:0000259" key="1">
    <source>
        <dbReference type="PROSITE" id="PS50125"/>
    </source>
</evidence>
<dbReference type="PANTHER" id="PTHR43081">
    <property type="entry name" value="ADENYLATE CYCLASE, TERMINAL-DIFFERENTIATION SPECIFIC-RELATED"/>
    <property type="match status" value="1"/>
</dbReference>
<feature type="domain" description="Guanylate cyclase" evidence="1">
    <location>
        <begin position="105"/>
        <end position="247"/>
    </location>
</feature>
<evidence type="ECO:0000313" key="2">
    <source>
        <dbReference type="EMBL" id="AFU56957.1"/>
    </source>
</evidence>
<reference evidence="2 3" key="1">
    <citation type="journal article" date="2012" name="Environ. Microbiol.">
        <title>The genome of the ammonia-oxidizing Candidatus Nitrososphaera gargensis: insights into metabolic versatility and environmental adaptations.</title>
        <authorList>
            <person name="Spang A."/>
            <person name="Poehlein A."/>
            <person name="Offre P."/>
            <person name="Zumbragel S."/>
            <person name="Haider S."/>
            <person name="Rychlik N."/>
            <person name="Nowka B."/>
            <person name="Schmeisser C."/>
            <person name="Lebedeva E.V."/>
            <person name="Rattei T."/>
            <person name="Bohm C."/>
            <person name="Schmid M."/>
            <person name="Galushko A."/>
            <person name="Hatzenpichler R."/>
            <person name="Weinmaier T."/>
            <person name="Daniel R."/>
            <person name="Schleper C."/>
            <person name="Spieck E."/>
            <person name="Streit W."/>
            <person name="Wagner M."/>
        </authorList>
    </citation>
    <scope>NUCLEOTIDE SEQUENCE [LARGE SCALE GENOMIC DNA]</scope>
    <source>
        <strain evidence="3">Ga9.2</strain>
    </source>
</reference>
<dbReference type="GO" id="GO:0035556">
    <property type="term" value="P:intracellular signal transduction"/>
    <property type="evidence" value="ECO:0007669"/>
    <property type="project" value="InterPro"/>
</dbReference>
<dbReference type="SUPFAM" id="SSF55073">
    <property type="entry name" value="Nucleotide cyclase"/>
    <property type="match status" value="1"/>
</dbReference>
<dbReference type="KEGG" id="nga:Ngar_c00070"/>
<protein>
    <submittedName>
        <fullName evidence="2">Putative adenylate cyclase</fullName>
    </submittedName>
</protein>
<dbReference type="OrthoDB" id="350295at2157"/>
<dbReference type="GeneID" id="13796183"/>
<dbReference type="PANTHER" id="PTHR43081:SF1">
    <property type="entry name" value="ADENYLATE CYCLASE, TERMINAL-DIFFERENTIATION SPECIFIC"/>
    <property type="match status" value="1"/>
</dbReference>
<dbReference type="RefSeq" id="WP_015017530.1">
    <property type="nucleotide sequence ID" value="NC_018719.1"/>
</dbReference>
<dbReference type="InParanoid" id="K0IGM3"/>
<dbReference type="PROSITE" id="PS50125">
    <property type="entry name" value="GUANYLATE_CYCLASE_2"/>
    <property type="match status" value="1"/>
</dbReference>
<keyword evidence="3" id="KW-1185">Reference proteome</keyword>
<dbReference type="InterPro" id="IPR029787">
    <property type="entry name" value="Nucleotide_cyclase"/>
</dbReference>
<dbReference type="Pfam" id="PF00211">
    <property type="entry name" value="Guanylate_cyc"/>
    <property type="match status" value="1"/>
</dbReference>
<dbReference type="EMBL" id="CP002408">
    <property type="protein sequence ID" value="AFU56957.1"/>
    <property type="molecule type" value="Genomic_DNA"/>
</dbReference>
<dbReference type="InterPro" id="IPR050697">
    <property type="entry name" value="Adenylyl/Guanylyl_Cyclase_3/4"/>
</dbReference>
<dbReference type="HOGENOM" id="CLU_057456_0_0_2"/>
<dbReference type="CDD" id="cd07302">
    <property type="entry name" value="CHD"/>
    <property type="match status" value="1"/>
</dbReference>
<proteinExistence type="predicted"/>
<dbReference type="BioCyc" id="CNIT1237085:G1324-7-MONOMER"/>
<evidence type="ECO:0000313" key="3">
    <source>
        <dbReference type="Proteomes" id="UP000008037"/>
    </source>
</evidence>
<gene>
    <name evidence="2" type="ordered locus">Ngar_c00070</name>
</gene>
<dbReference type="GO" id="GO:0009190">
    <property type="term" value="P:cyclic nucleotide biosynthetic process"/>
    <property type="evidence" value="ECO:0007669"/>
    <property type="project" value="InterPro"/>
</dbReference>